<evidence type="ECO:0000313" key="5">
    <source>
        <dbReference type="Proteomes" id="UP001576776"/>
    </source>
</evidence>
<dbReference type="RefSeq" id="WP_413258931.1">
    <property type="nucleotide sequence ID" value="NZ_JBHFNS010000073.1"/>
</dbReference>
<evidence type="ECO:0000313" key="4">
    <source>
        <dbReference type="EMBL" id="MFB2937448.1"/>
    </source>
</evidence>
<evidence type="ECO:0000256" key="1">
    <source>
        <dbReference type="ARBA" id="ARBA00022553"/>
    </source>
</evidence>
<dbReference type="InterPro" id="IPR001789">
    <property type="entry name" value="Sig_transdc_resp-reg_receiver"/>
</dbReference>
<evidence type="ECO:0000259" key="3">
    <source>
        <dbReference type="PROSITE" id="PS50110"/>
    </source>
</evidence>
<gene>
    <name evidence="4" type="ORF">ACE1B6_19545</name>
</gene>
<dbReference type="Pfam" id="PF00072">
    <property type="entry name" value="Response_reg"/>
    <property type="match status" value="1"/>
</dbReference>
<feature type="modified residue" description="4-aspartylphosphate" evidence="2">
    <location>
        <position position="76"/>
    </location>
</feature>
<dbReference type="PANTHER" id="PTHR44591:SF22">
    <property type="entry name" value="CHEY SUBFAMILY"/>
    <property type="match status" value="1"/>
</dbReference>
<proteinExistence type="predicted"/>
<dbReference type="CDD" id="cd17552">
    <property type="entry name" value="REC_RR468-like"/>
    <property type="match status" value="1"/>
</dbReference>
<dbReference type="PROSITE" id="PS50110">
    <property type="entry name" value="RESPONSE_REGULATORY"/>
    <property type="match status" value="1"/>
</dbReference>
<reference evidence="4 5" key="1">
    <citation type="submission" date="2024-09" db="EMBL/GenBank/DDBJ databases">
        <title>Floridaenema gen nov. (Aerosakkonemataceae, Aerosakkonematales ord. nov., Cyanobacteria) from benthic tropical and subtropical fresh waters, with the description of four new species.</title>
        <authorList>
            <person name="Moretto J.A."/>
            <person name="Berthold D.E."/>
            <person name="Lefler F.W."/>
            <person name="Huang I.-S."/>
            <person name="Laughinghouse H. IV."/>
        </authorList>
    </citation>
    <scope>NUCLEOTIDE SEQUENCE [LARGE SCALE GENOMIC DNA]</scope>
    <source>
        <strain evidence="4 5">BLCC-F154</strain>
    </source>
</reference>
<feature type="domain" description="Response regulatory" evidence="3">
    <location>
        <begin position="26"/>
        <end position="143"/>
    </location>
</feature>
<dbReference type="Proteomes" id="UP001576776">
    <property type="component" value="Unassembled WGS sequence"/>
</dbReference>
<protein>
    <submittedName>
        <fullName evidence="4">Response regulator</fullName>
    </submittedName>
</protein>
<evidence type="ECO:0000256" key="2">
    <source>
        <dbReference type="PROSITE-ProRule" id="PRU00169"/>
    </source>
</evidence>
<dbReference type="InterPro" id="IPR011006">
    <property type="entry name" value="CheY-like_superfamily"/>
</dbReference>
<dbReference type="Gene3D" id="3.40.50.2300">
    <property type="match status" value="1"/>
</dbReference>
<keyword evidence="5" id="KW-1185">Reference proteome</keyword>
<name>A0ABV4YFX9_9CYAN</name>
<organism evidence="4 5">
    <name type="scientific">Floridaenema fluviatile BLCC-F154</name>
    <dbReference type="NCBI Taxonomy" id="3153640"/>
    <lineage>
        <taxon>Bacteria</taxon>
        <taxon>Bacillati</taxon>
        <taxon>Cyanobacteriota</taxon>
        <taxon>Cyanophyceae</taxon>
        <taxon>Oscillatoriophycideae</taxon>
        <taxon>Aerosakkonematales</taxon>
        <taxon>Aerosakkonemataceae</taxon>
        <taxon>Floridanema</taxon>
        <taxon>Floridanema fluviatile</taxon>
    </lineage>
</organism>
<keyword evidence="1 2" id="KW-0597">Phosphoprotein</keyword>
<dbReference type="SMART" id="SM00448">
    <property type="entry name" value="REC"/>
    <property type="match status" value="1"/>
</dbReference>
<dbReference type="SUPFAM" id="SSF52172">
    <property type="entry name" value="CheY-like"/>
    <property type="match status" value="1"/>
</dbReference>
<comment type="caution">
    <text evidence="4">The sequence shown here is derived from an EMBL/GenBank/DDBJ whole genome shotgun (WGS) entry which is preliminary data.</text>
</comment>
<dbReference type="PANTHER" id="PTHR44591">
    <property type="entry name" value="STRESS RESPONSE REGULATOR PROTEIN 1"/>
    <property type="match status" value="1"/>
</dbReference>
<accession>A0ABV4YFX9</accession>
<dbReference type="InterPro" id="IPR050595">
    <property type="entry name" value="Bact_response_regulator"/>
</dbReference>
<sequence>MVNFNKPVHELSSLPEAQMEPLTTKRILIVEDEPNLRRLVQTCLETLGEWEVIQAASGYEGLLLAEREKPDAVLLDAMMPEMDGITFLQTLLTTPEIQTIPVVFLTAKEDLIEPESYLPLGARGAIAKPFNPLTLHHQVAAFLGWHSE</sequence>
<dbReference type="EMBL" id="JBHFNS010000073">
    <property type="protein sequence ID" value="MFB2937448.1"/>
    <property type="molecule type" value="Genomic_DNA"/>
</dbReference>